<feature type="signal peptide" evidence="1">
    <location>
        <begin position="1"/>
        <end position="20"/>
    </location>
</feature>
<proteinExistence type="predicted"/>
<evidence type="ECO:0000259" key="2">
    <source>
        <dbReference type="Pfam" id="PF11008"/>
    </source>
</evidence>
<protein>
    <submittedName>
        <fullName evidence="3">Signal peptide protein</fullName>
    </submittedName>
</protein>
<dbReference type="Pfam" id="PF11008">
    <property type="entry name" value="DUF2846"/>
    <property type="match status" value="1"/>
</dbReference>
<dbReference type="PROSITE" id="PS51257">
    <property type="entry name" value="PROKAR_LIPOPROTEIN"/>
    <property type="match status" value="1"/>
</dbReference>
<keyword evidence="1" id="KW-0732">Signal</keyword>
<evidence type="ECO:0000256" key="1">
    <source>
        <dbReference type="SAM" id="SignalP"/>
    </source>
</evidence>
<reference evidence="3 4" key="1">
    <citation type="submission" date="2012-09" db="EMBL/GenBank/DDBJ databases">
        <title>Genome Sequence of alkane-degrading Bacterium Alcanivorax jadensis T9.</title>
        <authorList>
            <person name="Lai Q."/>
            <person name="Shao Z."/>
        </authorList>
    </citation>
    <scope>NUCLEOTIDE SEQUENCE [LARGE SCALE GENOMIC DNA]</scope>
    <source>
        <strain evidence="3 4">T9</strain>
    </source>
</reference>
<name>A0ABR4WA82_9GAMM</name>
<feature type="domain" description="DUF2846" evidence="2">
    <location>
        <begin position="50"/>
        <end position="135"/>
    </location>
</feature>
<dbReference type="EMBL" id="ARXU01000012">
    <property type="protein sequence ID" value="KGD60293.1"/>
    <property type="molecule type" value="Genomic_DNA"/>
</dbReference>
<gene>
    <name evidence="3" type="ORF">T9A_02686</name>
</gene>
<accession>A0ABR4WA82</accession>
<feature type="chain" id="PRO_5046069525" evidence="1">
    <location>
        <begin position="21"/>
        <end position="198"/>
    </location>
</feature>
<organism evidence="3 4">
    <name type="scientific">Alcanivorax jadensis T9</name>
    <dbReference type="NCBI Taxonomy" id="1177181"/>
    <lineage>
        <taxon>Bacteria</taxon>
        <taxon>Pseudomonadati</taxon>
        <taxon>Pseudomonadota</taxon>
        <taxon>Gammaproteobacteria</taxon>
        <taxon>Oceanospirillales</taxon>
        <taxon>Alcanivoracaceae</taxon>
        <taxon>Alcanivorax</taxon>
    </lineage>
</organism>
<dbReference type="InterPro" id="IPR022548">
    <property type="entry name" value="DUF2846"/>
</dbReference>
<dbReference type="Proteomes" id="UP000029443">
    <property type="component" value="Unassembled WGS sequence"/>
</dbReference>
<dbReference type="RefSeq" id="WP_084573507.1">
    <property type="nucleotide sequence ID" value="NZ_ARXU01000012.1"/>
</dbReference>
<keyword evidence="4" id="KW-1185">Reference proteome</keyword>
<evidence type="ECO:0000313" key="3">
    <source>
        <dbReference type="EMBL" id="KGD60293.1"/>
    </source>
</evidence>
<comment type="caution">
    <text evidence="3">The sequence shown here is derived from an EMBL/GenBank/DDBJ whole genome shotgun (WGS) entry which is preliminary data.</text>
</comment>
<sequence>MRLAVLLAACLWTLSGCSSLGVGVPSTPGAFIHAPQGKTFKPMDTLDPRNAMVYIYRPITRWGYEEVQAPVFFLDASQLFGLKAGAYSWLELPAGTHDFYARRPLSVLYLKMVFEMPLEVEGGKDYYFRYSETRPLDMEELVANPQDYQQAGPLQQVPRAVALREIADLRLDEPGVYYAGKDSKVPRWAPFYTYTAEK</sequence>
<evidence type="ECO:0000313" key="4">
    <source>
        <dbReference type="Proteomes" id="UP000029443"/>
    </source>
</evidence>